<dbReference type="Proteomes" id="UP001202867">
    <property type="component" value="Unassembled WGS sequence"/>
</dbReference>
<evidence type="ECO:0000256" key="2">
    <source>
        <dbReference type="ARBA" id="ARBA00022630"/>
    </source>
</evidence>
<evidence type="ECO:0000259" key="4">
    <source>
        <dbReference type="Pfam" id="PF01494"/>
    </source>
</evidence>
<keyword evidence="2" id="KW-0285">Flavoprotein</keyword>
<name>A0ABT0DLJ5_9HYPH</name>
<dbReference type="EMBL" id="JALKCG010000002">
    <property type="protein sequence ID" value="MCK0208151.1"/>
    <property type="molecule type" value="Genomic_DNA"/>
</dbReference>
<comment type="cofactor">
    <cofactor evidence="1">
        <name>FAD</name>
        <dbReference type="ChEBI" id="CHEBI:57692"/>
    </cofactor>
</comment>
<dbReference type="InterPro" id="IPR050641">
    <property type="entry name" value="RIFMO-like"/>
</dbReference>
<comment type="caution">
    <text evidence="5">The sequence shown here is derived from an EMBL/GenBank/DDBJ whole genome shotgun (WGS) entry which is preliminary data.</text>
</comment>
<dbReference type="SUPFAM" id="SSF51905">
    <property type="entry name" value="FAD/NAD(P)-binding domain"/>
    <property type="match status" value="1"/>
</dbReference>
<keyword evidence="6" id="KW-1185">Reference proteome</keyword>
<protein>
    <submittedName>
        <fullName evidence="5">FAD-dependent monooxygenase</fullName>
    </submittedName>
</protein>
<proteinExistence type="predicted"/>
<keyword evidence="5" id="KW-0503">Monooxygenase</keyword>
<evidence type="ECO:0000313" key="5">
    <source>
        <dbReference type="EMBL" id="MCK0208151.1"/>
    </source>
</evidence>
<dbReference type="PANTHER" id="PTHR43004">
    <property type="entry name" value="TRK SYSTEM POTASSIUM UPTAKE PROTEIN"/>
    <property type="match status" value="1"/>
</dbReference>
<evidence type="ECO:0000256" key="1">
    <source>
        <dbReference type="ARBA" id="ARBA00001974"/>
    </source>
</evidence>
<feature type="domain" description="FAD-binding" evidence="4">
    <location>
        <begin position="5"/>
        <end position="354"/>
    </location>
</feature>
<dbReference type="Gene3D" id="3.50.50.60">
    <property type="entry name" value="FAD/NAD(P)-binding domain"/>
    <property type="match status" value="1"/>
</dbReference>
<dbReference type="Gene3D" id="3.30.70.2450">
    <property type="match status" value="1"/>
</dbReference>
<keyword evidence="5" id="KW-0560">Oxidoreductase</keyword>
<dbReference type="RefSeq" id="WP_247200133.1">
    <property type="nucleotide sequence ID" value="NZ_JALKCG010000002.1"/>
</dbReference>
<gene>
    <name evidence="5" type="ORF">MWN33_08925</name>
</gene>
<organism evidence="5 6">
    <name type="scientific">Ancylobacter koreensis</name>
    <dbReference type="NCBI Taxonomy" id="266121"/>
    <lineage>
        <taxon>Bacteria</taxon>
        <taxon>Pseudomonadati</taxon>
        <taxon>Pseudomonadota</taxon>
        <taxon>Alphaproteobacteria</taxon>
        <taxon>Hyphomicrobiales</taxon>
        <taxon>Xanthobacteraceae</taxon>
        <taxon>Ancylobacter</taxon>
    </lineage>
</organism>
<dbReference type="PANTHER" id="PTHR43004:SF19">
    <property type="entry name" value="BINDING MONOOXYGENASE, PUTATIVE (JCVI)-RELATED"/>
    <property type="match status" value="1"/>
</dbReference>
<evidence type="ECO:0000313" key="6">
    <source>
        <dbReference type="Proteomes" id="UP001202867"/>
    </source>
</evidence>
<dbReference type="InterPro" id="IPR036188">
    <property type="entry name" value="FAD/NAD-bd_sf"/>
</dbReference>
<accession>A0ABT0DLJ5</accession>
<reference evidence="6" key="1">
    <citation type="submission" date="2023-07" db="EMBL/GenBank/DDBJ databases">
        <title>Ancylobacter moscoviensis sp. nov., facultatively methylotrophic bacteria from activated sludge and the reclassification of Starkeya novella (Starkey 1934) Kelly et al. 2000 as Ancylobacter novellus comb. nov., Starkeya koreensis Im et al. 2006 as Ancylobacter koreensis comb.nov., Angulomicrobium tetraedrale Vasil'eva et al. 1986 as Ancylobacter tetraedralis comb. nov., Angulomicrobium amanitiforme Fritz et al. 2004 as Ancylobacter amanitiformis comb. nov. and Methylorhabdus multivorans Doronina et al. 1996 as Ancylobacter multivorans comb. nov. and emended description of the genus Ancylobacter.</title>
        <authorList>
            <person name="Doronina N."/>
            <person name="Chemodurova A."/>
            <person name="Grouzdev D."/>
            <person name="Koziaeva V."/>
            <person name="Shi W."/>
            <person name="Wu L."/>
            <person name="Kaparullina E."/>
        </authorList>
    </citation>
    <scope>NUCLEOTIDE SEQUENCE [LARGE SCALE GENOMIC DNA]</scope>
    <source>
        <strain evidence="6">Jip08</strain>
    </source>
</reference>
<dbReference type="GO" id="GO:0004497">
    <property type="term" value="F:monooxygenase activity"/>
    <property type="evidence" value="ECO:0007669"/>
    <property type="project" value="UniProtKB-KW"/>
</dbReference>
<keyword evidence="3" id="KW-0274">FAD</keyword>
<dbReference type="Pfam" id="PF01494">
    <property type="entry name" value="FAD_binding_3"/>
    <property type="match status" value="1"/>
</dbReference>
<dbReference type="PRINTS" id="PR00420">
    <property type="entry name" value="RNGMNOXGNASE"/>
</dbReference>
<dbReference type="InterPro" id="IPR002938">
    <property type="entry name" value="FAD-bd"/>
</dbReference>
<dbReference type="Gene3D" id="3.40.30.120">
    <property type="match status" value="1"/>
</dbReference>
<sequence length="530" mass="56227">MKSSVDVLIVGAGPVGLFLAADLSRDGLDVLLIDRMAERTFFTKALGITARSLELFDDFGIAQDAVDAGTWLHGISNFTDGVAGPTMDIPDVLPFGSLSLAQFEVERILEACLVRHGGKVHYGWTLAGFAETGDGVRAELTGPDGSPHVVESRFIVGCDGGRSTVRTSLGLDFEGGQFPQTFVLADLEIGWDLPRGRFYRFNVSATAEHAANALAAVPVAGSVERYRLSAVLPDSMLRAAEGERPQPPGFDEIRAMMTPMLPAGTVLKSMHWSSVYRVNHRLVSSYSKGRAFLAGDAAHLHPPVGGQGLNTGLQDAYNLAWKLALALDGRDAPGLLDSYSAERRAVGLDLVENTSRALNETLAQRSPLPGMRETQLLISYRGSAIVRDERADAAGTALAAGDRIPDAGGLRRAYVRLPFRLHERLGRGRHVLFGYAGDEAGLTALVELSQAAHAALGPAVSAFAVVAGDSPLGDREDIPVLRDGEGGFAEAFEAKTGTVWLARPDGYLGWVGDTSSMAGLKAALALIAGR</sequence>
<evidence type="ECO:0000256" key="3">
    <source>
        <dbReference type="ARBA" id="ARBA00022827"/>
    </source>
</evidence>